<gene>
    <name evidence="3" type="ORF">CFO_g4225</name>
</gene>
<dbReference type="EMBL" id="LBBL01000245">
    <property type="protein sequence ID" value="KKF93411.1"/>
    <property type="molecule type" value="Genomic_DNA"/>
</dbReference>
<accession>A0A0F8AYK8</accession>
<protein>
    <recommendedName>
        <fullName evidence="2">Microbial-type PARG catalytic domain-containing protein</fullName>
    </recommendedName>
</protein>
<evidence type="ECO:0000313" key="4">
    <source>
        <dbReference type="Proteomes" id="UP000034841"/>
    </source>
</evidence>
<dbReference type="InterPro" id="IPR019261">
    <property type="entry name" value="PARG_cat_microbial"/>
</dbReference>
<name>A0A0F8AYK8_CERFI</name>
<evidence type="ECO:0000313" key="3">
    <source>
        <dbReference type="EMBL" id="KKF93411.1"/>
    </source>
</evidence>
<dbReference type="InterPro" id="IPR043472">
    <property type="entry name" value="Macro_dom-like"/>
</dbReference>
<dbReference type="PANTHER" id="PTHR35596:SF2">
    <property type="entry name" value="MICROBIAL-TYPE PARG CATALYTIC DOMAIN-CONTAINING PROTEIN"/>
    <property type="match status" value="1"/>
</dbReference>
<proteinExistence type="predicted"/>
<evidence type="ECO:0000259" key="2">
    <source>
        <dbReference type="Pfam" id="PF10021"/>
    </source>
</evidence>
<keyword evidence="4" id="KW-1185">Reference proteome</keyword>
<comment type="caution">
    <text evidence="3">The sequence shown here is derived from an EMBL/GenBank/DDBJ whole genome shotgun (WGS) entry which is preliminary data.</text>
</comment>
<feature type="compositionally biased region" description="Low complexity" evidence="1">
    <location>
        <begin position="305"/>
        <end position="314"/>
    </location>
</feature>
<sequence length="402" mass="44623">MDQHPPPPPPRPNDIASQTKRKYLPIINEEYCHLWPQQSTTYRARDHSHDHLYDSRRISTNPHPPQFIIEARDPVTSVTYHRHMLQQHVPYLCGAHPKRPGGDWETGVPGSEEELCRRSSLSASLASAIRFYPLPGDGAIYSPNVVVFRGPADHYVLLPRNEWFSVPVVSVAPVRLPKLNTNDPAAAAPGGPGCGGPIRYSFAEERTQSRLAMKAALKAVLHQGFTSVVIGDFGLGRGARNPPRVMADMWRELFLYDPEIRGHFCRVVFAFTDTSMCTEDLIYEAAARAAHKEASKGARRKSAHSHTAGSSSSSNGYVVPSRAAAQQYAGYAPYGYPDDSGSGAYYGHSQVDMYSGPPGPGGLPRQQRLTDYEIFRMTFQQTEIERVQSTRDPRYGLEMLTS</sequence>
<dbReference type="Proteomes" id="UP000034841">
    <property type="component" value="Unassembled WGS sequence"/>
</dbReference>
<dbReference type="OrthoDB" id="2440523at2759"/>
<dbReference type="Gene3D" id="3.40.220.10">
    <property type="entry name" value="Leucine Aminopeptidase, subunit E, domain 1"/>
    <property type="match status" value="1"/>
</dbReference>
<dbReference type="Pfam" id="PF10021">
    <property type="entry name" value="PARG_cat_microb"/>
    <property type="match status" value="1"/>
</dbReference>
<feature type="domain" description="Microbial-type PARG catalytic" evidence="2">
    <location>
        <begin position="86"/>
        <end position="149"/>
    </location>
</feature>
<dbReference type="PANTHER" id="PTHR35596">
    <property type="entry name" value="DUF2263 DOMAIN-CONTAINING PROTEIN"/>
    <property type="match status" value="1"/>
</dbReference>
<evidence type="ECO:0000256" key="1">
    <source>
        <dbReference type="SAM" id="MobiDB-lite"/>
    </source>
</evidence>
<feature type="region of interest" description="Disordered" evidence="1">
    <location>
        <begin position="294"/>
        <end position="316"/>
    </location>
</feature>
<reference evidence="3 4" key="1">
    <citation type="submission" date="2015-04" db="EMBL/GenBank/DDBJ databases">
        <title>Genome sequence of Ceratocystis platani, a major pathogen of plane trees.</title>
        <authorList>
            <person name="Belbahri L."/>
        </authorList>
    </citation>
    <scope>NUCLEOTIDE SEQUENCE [LARGE SCALE GENOMIC DNA]</scope>
    <source>
        <strain evidence="3 4">CFO</strain>
    </source>
</reference>
<dbReference type="AlphaFoldDB" id="A0A0F8AYK8"/>
<organism evidence="3 4">
    <name type="scientific">Ceratocystis fimbriata f. sp. platani</name>
    <dbReference type="NCBI Taxonomy" id="88771"/>
    <lineage>
        <taxon>Eukaryota</taxon>
        <taxon>Fungi</taxon>
        <taxon>Dikarya</taxon>
        <taxon>Ascomycota</taxon>
        <taxon>Pezizomycotina</taxon>
        <taxon>Sordariomycetes</taxon>
        <taxon>Hypocreomycetidae</taxon>
        <taxon>Microascales</taxon>
        <taxon>Ceratocystidaceae</taxon>
        <taxon>Ceratocystis</taxon>
    </lineage>
</organism>